<keyword evidence="3" id="KW-0804">Transcription</keyword>
<feature type="domain" description="HTH tetR-type" evidence="5">
    <location>
        <begin position="1"/>
        <end position="61"/>
    </location>
</feature>
<protein>
    <submittedName>
        <fullName evidence="6">TetR/AcrR family transcriptional regulator</fullName>
    </submittedName>
</protein>
<dbReference type="AlphaFoldDB" id="A0A9J7AQT0"/>
<dbReference type="Pfam" id="PF00440">
    <property type="entry name" value="TetR_N"/>
    <property type="match status" value="1"/>
</dbReference>
<dbReference type="SUPFAM" id="SSF48498">
    <property type="entry name" value="Tetracyclin repressor-like, C-terminal domain"/>
    <property type="match status" value="1"/>
</dbReference>
<dbReference type="PRINTS" id="PR00455">
    <property type="entry name" value="HTHTETR"/>
</dbReference>
<evidence type="ECO:0000259" key="5">
    <source>
        <dbReference type="PROSITE" id="PS50977"/>
    </source>
</evidence>
<evidence type="ECO:0000256" key="4">
    <source>
        <dbReference type="PROSITE-ProRule" id="PRU00335"/>
    </source>
</evidence>
<proteinExistence type="predicted"/>
<evidence type="ECO:0000313" key="6">
    <source>
        <dbReference type="EMBL" id="UUX49591.1"/>
    </source>
</evidence>
<dbReference type="InterPro" id="IPR009057">
    <property type="entry name" value="Homeodomain-like_sf"/>
</dbReference>
<evidence type="ECO:0000256" key="2">
    <source>
        <dbReference type="ARBA" id="ARBA00023125"/>
    </source>
</evidence>
<evidence type="ECO:0000256" key="3">
    <source>
        <dbReference type="ARBA" id="ARBA00023163"/>
    </source>
</evidence>
<accession>A0A9J7AQT0</accession>
<dbReference type="EMBL" id="CP102480">
    <property type="protein sequence ID" value="UUX49591.1"/>
    <property type="molecule type" value="Genomic_DNA"/>
</dbReference>
<reference evidence="6" key="1">
    <citation type="submission" date="2022-08" db="EMBL/GenBank/DDBJ databases">
        <title>Nisaea acidiphila sp. nov., isolated from a marine algal debris and emended description of the genus Nisaea Urios et al. 2008.</title>
        <authorList>
            <person name="Kwon K."/>
        </authorList>
    </citation>
    <scope>NUCLEOTIDE SEQUENCE</scope>
    <source>
        <strain evidence="6">MEBiC11861</strain>
    </source>
</reference>
<keyword evidence="1" id="KW-0805">Transcription regulation</keyword>
<gene>
    <name evidence="6" type="ORF">NUH88_19595</name>
</gene>
<dbReference type="SUPFAM" id="SSF46689">
    <property type="entry name" value="Homeodomain-like"/>
    <property type="match status" value="1"/>
</dbReference>
<sequence length="181" mass="19707">MDKREIILDAAERAFLTEGFRATGIDRVLAPTGVSTRTLYKNFATKEALALAVLERRDRRFYSAMAMPPDPGGDPVQDLFTKLAHWTREEGANGCIFLRALGEYGLRETDIAAFVEEHKRRMRALVADRVTARLGRAAPPLADRIWILFEGATASAAVAGEAVIGTAAAAADDLMDAASRQ</sequence>
<name>A0A9J7AQT0_9PROT</name>
<evidence type="ECO:0000256" key="1">
    <source>
        <dbReference type="ARBA" id="ARBA00023015"/>
    </source>
</evidence>
<dbReference type="InterPro" id="IPR001647">
    <property type="entry name" value="HTH_TetR"/>
</dbReference>
<dbReference type="KEGG" id="naci:NUH88_19595"/>
<dbReference type="PROSITE" id="PS50977">
    <property type="entry name" value="HTH_TETR_2"/>
    <property type="match status" value="1"/>
</dbReference>
<evidence type="ECO:0000313" key="7">
    <source>
        <dbReference type="Proteomes" id="UP001060336"/>
    </source>
</evidence>
<dbReference type="Gene3D" id="1.10.357.10">
    <property type="entry name" value="Tetracycline Repressor, domain 2"/>
    <property type="match status" value="1"/>
</dbReference>
<feature type="DNA-binding region" description="H-T-H motif" evidence="4">
    <location>
        <begin position="24"/>
        <end position="43"/>
    </location>
</feature>
<dbReference type="PANTHER" id="PTHR47506:SF6">
    <property type="entry name" value="HTH-TYPE TRANSCRIPTIONAL REPRESSOR NEMR"/>
    <property type="match status" value="1"/>
</dbReference>
<keyword evidence="2 4" id="KW-0238">DNA-binding</keyword>
<dbReference type="PANTHER" id="PTHR47506">
    <property type="entry name" value="TRANSCRIPTIONAL REGULATORY PROTEIN"/>
    <property type="match status" value="1"/>
</dbReference>
<dbReference type="RefSeq" id="WP_257768347.1">
    <property type="nucleotide sequence ID" value="NZ_CP102480.1"/>
</dbReference>
<dbReference type="GO" id="GO:0003677">
    <property type="term" value="F:DNA binding"/>
    <property type="evidence" value="ECO:0007669"/>
    <property type="project" value="UniProtKB-UniRule"/>
</dbReference>
<dbReference type="InterPro" id="IPR036271">
    <property type="entry name" value="Tet_transcr_reg_TetR-rel_C_sf"/>
</dbReference>
<dbReference type="Proteomes" id="UP001060336">
    <property type="component" value="Chromosome"/>
</dbReference>
<keyword evidence="7" id="KW-1185">Reference proteome</keyword>
<organism evidence="6 7">
    <name type="scientific">Nisaea acidiphila</name>
    <dbReference type="NCBI Taxonomy" id="1862145"/>
    <lineage>
        <taxon>Bacteria</taxon>
        <taxon>Pseudomonadati</taxon>
        <taxon>Pseudomonadota</taxon>
        <taxon>Alphaproteobacteria</taxon>
        <taxon>Rhodospirillales</taxon>
        <taxon>Thalassobaculaceae</taxon>
        <taxon>Nisaea</taxon>
    </lineage>
</organism>